<evidence type="ECO:0000259" key="1">
    <source>
        <dbReference type="Pfam" id="PF21834"/>
    </source>
</evidence>
<organism evidence="2 3">
    <name type="scientific">Mesorhizobium qingshengii</name>
    <dbReference type="NCBI Taxonomy" id="1165689"/>
    <lineage>
        <taxon>Bacteria</taxon>
        <taxon>Pseudomonadati</taxon>
        <taxon>Pseudomonadota</taxon>
        <taxon>Alphaproteobacteria</taxon>
        <taxon>Hyphomicrobiales</taxon>
        <taxon>Phyllobacteriaceae</taxon>
        <taxon>Mesorhizobium</taxon>
    </lineage>
</organism>
<name>A0A1G5V7A6_9HYPH</name>
<reference evidence="2 3" key="1">
    <citation type="submission" date="2016-10" db="EMBL/GenBank/DDBJ databases">
        <authorList>
            <person name="de Groot N.N."/>
        </authorList>
    </citation>
    <scope>NUCLEOTIDE SEQUENCE [LARGE SCALE GENOMIC DNA]</scope>
    <source>
        <strain evidence="2 3">CGMCC 1.12097</strain>
    </source>
</reference>
<evidence type="ECO:0000313" key="2">
    <source>
        <dbReference type="EMBL" id="SDA40905.1"/>
    </source>
</evidence>
<dbReference type="Pfam" id="PF21834">
    <property type="entry name" value="DUF6894"/>
    <property type="match status" value="1"/>
</dbReference>
<sequence>MQIIRTEVTNAAALDGRSVRRVMFHGEGSECVIVDMAGSDGKSEEDVLTRAKAILVQTATFGLAANDYDANSNGNFDELAVTAASDGIGDAYIFEYRDGEAIRRIPPSRMPSLDAARSEAIRCAVDLLVDLQTGPDDLSGWLVRVSSENGELLCG</sequence>
<accession>A0A1G5V7A6</accession>
<protein>
    <recommendedName>
        <fullName evidence="1">DUF6894 domain-containing protein</fullName>
    </recommendedName>
</protein>
<evidence type="ECO:0000313" key="3">
    <source>
        <dbReference type="Proteomes" id="UP000198588"/>
    </source>
</evidence>
<dbReference type="AlphaFoldDB" id="A0A1G5V7A6"/>
<dbReference type="RefSeq" id="WP_091575008.1">
    <property type="nucleotide sequence ID" value="NZ_FMXM01000002.1"/>
</dbReference>
<dbReference type="Proteomes" id="UP000198588">
    <property type="component" value="Unassembled WGS sequence"/>
</dbReference>
<dbReference type="STRING" id="1165689.SAMN02927914_00283"/>
<dbReference type="InterPro" id="IPR054189">
    <property type="entry name" value="DUF6894"/>
</dbReference>
<dbReference type="OrthoDB" id="8073566at2"/>
<dbReference type="EMBL" id="FMXM01000002">
    <property type="protein sequence ID" value="SDA40905.1"/>
    <property type="molecule type" value="Genomic_DNA"/>
</dbReference>
<gene>
    <name evidence="2" type="ORF">SAMN02927914_00283</name>
</gene>
<feature type="domain" description="DUF6894" evidence="1">
    <location>
        <begin position="92"/>
        <end position="153"/>
    </location>
</feature>
<proteinExistence type="predicted"/>